<dbReference type="GO" id="GO:0006935">
    <property type="term" value="P:chemotaxis"/>
    <property type="evidence" value="ECO:0007669"/>
    <property type="project" value="UniProtKB-KW"/>
</dbReference>
<evidence type="ECO:0000256" key="8">
    <source>
        <dbReference type="ARBA" id="ARBA00029447"/>
    </source>
</evidence>
<dbReference type="eggNOG" id="COG0840">
    <property type="taxonomic scope" value="Bacteria"/>
</dbReference>
<dbReference type="InterPro" id="IPR004090">
    <property type="entry name" value="Chemotax_Me-accpt_rcpt"/>
</dbReference>
<evidence type="ECO:0000256" key="6">
    <source>
        <dbReference type="ARBA" id="ARBA00023136"/>
    </source>
</evidence>
<dbReference type="Gene3D" id="1.10.287.950">
    <property type="entry name" value="Methyl-accepting chemotaxis protein"/>
    <property type="match status" value="1"/>
</dbReference>
<proteinExistence type="inferred from homology"/>
<dbReference type="Pfam" id="PF02743">
    <property type="entry name" value="dCache_1"/>
    <property type="match status" value="1"/>
</dbReference>
<dbReference type="SUPFAM" id="SSF103190">
    <property type="entry name" value="Sensory domain-like"/>
    <property type="match status" value="1"/>
</dbReference>
<keyword evidence="10" id="KW-0175">Coiled coil</keyword>
<dbReference type="OrthoDB" id="1605at2"/>
<dbReference type="CDD" id="cd11386">
    <property type="entry name" value="MCP_signal"/>
    <property type="match status" value="1"/>
</dbReference>
<dbReference type="Gene3D" id="3.30.450.20">
    <property type="entry name" value="PAS domain"/>
    <property type="match status" value="1"/>
</dbReference>
<dbReference type="GO" id="GO:0004888">
    <property type="term" value="F:transmembrane signaling receptor activity"/>
    <property type="evidence" value="ECO:0007669"/>
    <property type="project" value="InterPro"/>
</dbReference>
<organism evidence="13 14">
    <name type="scientific">Thermovirga lienii (strain ATCC BAA-1197 / DSM 17291 / Cas60314)</name>
    <dbReference type="NCBI Taxonomy" id="580340"/>
    <lineage>
        <taxon>Bacteria</taxon>
        <taxon>Thermotogati</taxon>
        <taxon>Synergistota</taxon>
        <taxon>Synergistia</taxon>
        <taxon>Synergistales</taxon>
        <taxon>Thermovirgaceae</taxon>
        <taxon>Thermovirga</taxon>
    </lineage>
</organism>
<reference evidence="14" key="1">
    <citation type="submission" date="2011-10" db="EMBL/GenBank/DDBJ databases">
        <title>The complete genome of chromosome of Thermovirga lienii DSM 17291.</title>
        <authorList>
            <consortium name="US DOE Joint Genome Institute (JGI-PGF)"/>
            <person name="Lucas S."/>
            <person name="Copeland A."/>
            <person name="Lapidus A."/>
            <person name="Glavina del Rio T."/>
            <person name="Dalin E."/>
            <person name="Tice H."/>
            <person name="Bruce D."/>
            <person name="Goodwin L."/>
            <person name="Pitluck S."/>
            <person name="Peters L."/>
            <person name="Mikhailova N."/>
            <person name="Saunders E."/>
            <person name="Kyrpides N."/>
            <person name="Mavromatis K."/>
            <person name="Ivanova N."/>
            <person name="Last F.I."/>
            <person name="Brettin T."/>
            <person name="Detter J.C."/>
            <person name="Han C."/>
            <person name="Larimer F."/>
            <person name="Land M."/>
            <person name="Hauser L."/>
            <person name="Markowitz V."/>
            <person name="Cheng J.-F."/>
            <person name="Hugenholtz P."/>
            <person name="Woyke T."/>
            <person name="Wu D."/>
            <person name="Spring S."/>
            <person name="Schroeder M."/>
            <person name="Brambilla E.-M."/>
            <person name="Klenk H.-P."/>
            <person name="Eisen J.A."/>
        </authorList>
    </citation>
    <scope>NUCLEOTIDE SEQUENCE [LARGE SCALE GENOMIC DNA]</scope>
    <source>
        <strain evidence="14">ATCC BAA-1197 / DSM 17291 / Cas60314</strain>
    </source>
</reference>
<evidence type="ECO:0000256" key="11">
    <source>
        <dbReference type="SAM" id="Phobius"/>
    </source>
</evidence>
<keyword evidence="2" id="KW-1003">Cell membrane</keyword>
<dbReference type="PROSITE" id="PS50111">
    <property type="entry name" value="CHEMOTAXIS_TRANSDUC_2"/>
    <property type="match status" value="1"/>
</dbReference>
<dbReference type="GO" id="GO:0005886">
    <property type="term" value="C:plasma membrane"/>
    <property type="evidence" value="ECO:0007669"/>
    <property type="project" value="UniProtKB-SubCell"/>
</dbReference>
<feature type="transmembrane region" description="Helical" evidence="11">
    <location>
        <begin position="20"/>
        <end position="40"/>
    </location>
</feature>
<dbReference type="Pfam" id="PF00015">
    <property type="entry name" value="MCPsignal"/>
    <property type="match status" value="1"/>
</dbReference>
<dbReference type="CDD" id="cd12913">
    <property type="entry name" value="PDC1_MCP_like"/>
    <property type="match status" value="1"/>
</dbReference>
<keyword evidence="7 9" id="KW-0807">Transducer</keyword>
<evidence type="ECO:0000256" key="7">
    <source>
        <dbReference type="ARBA" id="ARBA00023224"/>
    </source>
</evidence>
<evidence type="ECO:0000256" key="5">
    <source>
        <dbReference type="ARBA" id="ARBA00022989"/>
    </source>
</evidence>
<keyword evidence="6 11" id="KW-0472">Membrane</keyword>
<gene>
    <name evidence="13" type="ordered locus">Tlie_0165</name>
</gene>
<dbReference type="SUPFAM" id="SSF58104">
    <property type="entry name" value="Methyl-accepting chemotaxis protein (MCP) signaling domain"/>
    <property type="match status" value="1"/>
</dbReference>
<feature type="domain" description="Methyl-accepting transducer" evidence="12">
    <location>
        <begin position="404"/>
        <end position="640"/>
    </location>
</feature>
<keyword evidence="4 11" id="KW-0812">Transmembrane</keyword>
<evidence type="ECO:0000256" key="1">
    <source>
        <dbReference type="ARBA" id="ARBA00004651"/>
    </source>
</evidence>
<keyword evidence="3" id="KW-0145">Chemotaxis</keyword>
<dbReference type="HOGENOM" id="CLU_000445_107_19_0"/>
<keyword evidence="5 11" id="KW-1133">Transmembrane helix</keyword>
<comment type="subcellular location">
    <subcellularLocation>
        <location evidence="1">Cell membrane</location>
        <topology evidence="1">Multi-pass membrane protein</topology>
    </subcellularLocation>
</comment>
<evidence type="ECO:0000256" key="10">
    <source>
        <dbReference type="SAM" id="Coils"/>
    </source>
</evidence>
<dbReference type="InterPro" id="IPR004089">
    <property type="entry name" value="MCPsignal_dom"/>
</dbReference>
<dbReference type="EMBL" id="CP003096">
    <property type="protein sequence ID" value="AER65911.1"/>
    <property type="molecule type" value="Genomic_DNA"/>
</dbReference>
<protein>
    <submittedName>
        <fullName evidence="13">Methyl-accepting chemotaxis sensory transducer with Cache sensor</fullName>
    </submittedName>
</protein>
<evidence type="ECO:0000313" key="13">
    <source>
        <dbReference type="EMBL" id="AER65911.1"/>
    </source>
</evidence>
<reference evidence="13 14" key="2">
    <citation type="journal article" date="2012" name="Stand. Genomic Sci.">
        <title>Genome sequence of the moderately thermophilic, amino-acid-degrading and sulfur-reducing bacterium Thermovirga lienii type strain (Cas60314(T)).</title>
        <authorList>
            <person name="Goker M."/>
            <person name="Saunders E."/>
            <person name="Lapidus A."/>
            <person name="Nolan M."/>
            <person name="Lucas S."/>
            <person name="Hammon N."/>
            <person name="Deshpande S."/>
            <person name="Cheng J.F."/>
            <person name="Han C."/>
            <person name="Tapia R."/>
            <person name="Goodwin L.A."/>
            <person name="Pitluck S."/>
            <person name="Liolios K."/>
            <person name="Mavromatis K."/>
            <person name="Pagani I."/>
            <person name="Ivanova N."/>
            <person name="Mikhailova N."/>
            <person name="Pati A."/>
            <person name="Chen A."/>
            <person name="Palaniappan K."/>
            <person name="Land M."/>
            <person name="Chang Y.J."/>
            <person name="Jeffries C.D."/>
            <person name="Brambilla E.M."/>
            <person name="Rohde M."/>
            <person name="Spring S."/>
            <person name="Detter J.C."/>
            <person name="Woyke T."/>
            <person name="Bristow J."/>
            <person name="Eisen J.A."/>
            <person name="Markowitz V."/>
            <person name="Hugenholtz P."/>
            <person name="Kyrpides N.C."/>
            <person name="Klenk H.P."/>
        </authorList>
    </citation>
    <scope>NUCLEOTIDE SEQUENCE [LARGE SCALE GENOMIC DNA]</scope>
    <source>
        <strain evidence="14">ATCC BAA-1197 / DSM 17291 / Cas60314</strain>
    </source>
</reference>
<dbReference type="SMART" id="SM00283">
    <property type="entry name" value="MA"/>
    <property type="match status" value="1"/>
</dbReference>
<evidence type="ECO:0000256" key="3">
    <source>
        <dbReference type="ARBA" id="ARBA00022500"/>
    </source>
</evidence>
<dbReference type="InterPro" id="IPR029151">
    <property type="entry name" value="Sensor-like_sf"/>
</dbReference>
<comment type="similarity">
    <text evidence="8">Belongs to the methyl-accepting chemotaxis (MCP) protein family.</text>
</comment>
<evidence type="ECO:0000256" key="9">
    <source>
        <dbReference type="PROSITE-ProRule" id="PRU00284"/>
    </source>
</evidence>
<dbReference type="InterPro" id="IPR033479">
    <property type="entry name" value="dCache_1"/>
</dbReference>
<accession>G7V682</accession>
<feature type="coiled-coil region" evidence="10">
    <location>
        <begin position="646"/>
        <end position="673"/>
    </location>
</feature>
<dbReference type="KEGG" id="tli:Tlie_0165"/>
<evidence type="ECO:0000313" key="14">
    <source>
        <dbReference type="Proteomes" id="UP000005868"/>
    </source>
</evidence>
<dbReference type="Gene3D" id="6.10.340.10">
    <property type="match status" value="1"/>
</dbReference>
<name>G7V682_THELD</name>
<feature type="transmembrane region" description="Helical" evidence="11">
    <location>
        <begin position="307"/>
        <end position="324"/>
    </location>
</feature>
<dbReference type="AlphaFoldDB" id="G7V682"/>
<dbReference type="PRINTS" id="PR00260">
    <property type="entry name" value="CHEMTRNSDUCR"/>
</dbReference>
<dbReference type="STRING" id="580340.Tlie_0165"/>
<keyword evidence="14" id="KW-1185">Reference proteome</keyword>
<dbReference type="PANTHER" id="PTHR32089:SF112">
    <property type="entry name" value="LYSOZYME-LIKE PROTEIN-RELATED"/>
    <property type="match status" value="1"/>
</dbReference>
<dbReference type="PANTHER" id="PTHR32089">
    <property type="entry name" value="METHYL-ACCEPTING CHEMOTAXIS PROTEIN MCPB"/>
    <property type="match status" value="1"/>
</dbReference>
<evidence type="ECO:0000259" key="12">
    <source>
        <dbReference type="PROSITE" id="PS50111"/>
    </source>
</evidence>
<sequence>MLEPHNGNKREKSISIAQKLLILAISVILLLGAMITLMAYQTKHTLNEQVNILGSEVTINGAAQVDQYFRELKNLSKSVAGAAGEFLDTHPNAIDNELEPLLRRTYESLTENLKLYDIYVGLASTGKVSSGSGWVEPENYDARKRSWYIKATQYNKPILTEPYIDAGTGKLLITVATPVISSTGKTLGVAAIDVVLEDLSKVITSYKILGTGYGFLIDQNGTFIAHPELDMIMKENITKTSSIVTPEIAEVGRKMLSSKTVGFAEYAFQGEKRRTFYAPTKSGFVFGLVFPTSNLNAIVLSEVKNQAIVGILAIVILGILLYSISKSITVPIRHITKAMTKLGQLNLQEYENENWLEKVAKQDTEIGIMASAALTLRNVLRNALKDISGRSAQTINVAEGLASFSEEAAASVREAKTSVEQVAALMENNSASLQEINASVEEVASSSQQVAQNATNGAEVAAKMSAISEEVAHKVKSVVKAITIVGEKSTDTEETIKEMAKSSMSITKLVDSIKAIADQTNLLALNAAIEAARAGEHGRGFAVVAEEVRKLAEESSNAAHEVENLIAPLQEKANASLEATKESTKAVEDTIQLANESLSRLSDMLQHIKEVSDMVQNIAAASEEQAAAAHEMAQSVESVSQATINTANAMENVSQATEEIVKASERIAREAQTLTEIAETLKVLVDQFKL</sequence>
<evidence type="ECO:0000256" key="2">
    <source>
        <dbReference type="ARBA" id="ARBA00022475"/>
    </source>
</evidence>
<evidence type="ECO:0000256" key="4">
    <source>
        <dbReference type="ARBA" id="ARBA00022692"/>
    </source>
</evidence>
<dbReference type="Proteomes" id="UP000005868">
    <property type="component" value="Chromosome"/>
</dbReference>
<dbReference type="CDD" id="cd12912">
    <property type="entry name" value="PDC2_MCP_like"/>
    <property type="match status" value="1"/>
</dbReference>
<dbReference type="GO" id="GO:0007165">
    <property type="term" value="P:signal transduction"/>
    <property type="evidence" value="ECO:0007669"/>
    <property type="project" value="UniProtKB-KW"/>
</dbReference>